<evidence type="ECO:0000313" key="2">
    <source>
        <dbReference type="Proteomes" id="UP000301870"/>
    </source>
</evidence>
<evidence type="ECO:0000313" key="3">
    <source>
        <dbReference type="RefSeq" id="XP_022823983.1"/>
    </source>
</evidence>
<accession>A0A9J7E445</accession>
<dbReference type="Proteomes" id="UP000301870">
    <property type="component" value="Chromosome 19"/>
</dbReference>
<dbReference type="RefSeq" id="XP_022823983.1">
    <property type="nucleotide sequence ID" value="XM_022968215.1"/>
</dbReference>
<dbReference type="KEGG" id="sliu:111354680"/>
<name>A0A9J7E445_SPOLT</name>
<feature type="region of interest" description="Disordered" evidence="1">
    <location>
        <begin position="1"/>
        <end position="24"/>
    </location>
</feature>
<evidence type="ECO:0000256" key="1">
    <source>
        <dbReference type="SAM" id="MobiDB-lite"/>
    </source>
</evidence>
<reference evidence="3" key="1">
    <citation type="submission" date="2025-08" db="UniProtKB">
        <authorList>
            <consortium name="RefSeq"/>
        </authorList>
    </citation>
    <scope>IDENTIFICATION</scope>
    <source>
        <strain evidence="3">Ishihara</strain>
        <tissue evidence="3">Whole body</tissue>
    </source>
</reference>
<keyword evidence="2" id="KW-1185">Reference proteome</keyword>
<dbReference type="Gene3D" id="3.30.60.30">
    <property type="match status" value="1"/>
</dbReference>
<sequence>MNSEAGMKNMKKKMNEAEEQNSPTARIEDIREPYWEDGHWVFERTPTTPSGRDQTTSRVYFATTNPQDCDPFCSYYFKKHGVVCCHRYSLIQRKNEYKTFSNMCEMEQYNCRQLTKRPHWHPLYRGACVTLYKMHSGPSWSIVDRKRQFDPS</sequence>
<dbReference type="GeneID" id="111354680"/>
<dbReference type="OrthoDB" id="7478217at2759"/>
<gene>
    <name evidence="3" type="primary">LOC111354680</name>
</gene>
<protein>
    <submittedName>
        <fullName evidence="3">Uncharacterized protein LOC111354680</fullName>
    </submittedName>
</protein>
<organism evidence="2 3">
    <name type="scientific">Spodoptera litura</name>
    <name type="common">Asian cotton leafworm</name>
    <dbReference type="NCBI Taxonomy" id="69820"/>
    <lineage>
        <taxon>Eukaryota</taxon>
        <taxon>Metazoa</taxon>
        <taxon>Ecdysozoa</taxon>
        <taxon>Arthropoda</taxon>
        <taxon>Hexapoda</taxon>
        <taxon>Insecta</taxon>
        <taxon>Pterygota</taxon>
        <taxon>Neoptera</taxon>
        <taxon>Endopterygota</taxon>
        <taxon>Lepidoptera</taxon>
        <taxon>Glossata</taxon>
        <taxon>Ditrysia</taxon>
        <taxon>Noctuoidea</taxon>
        <taxon>Noctuidae</taxon>
        <taxon>Amphipyrinae</taxon>
        <taxon>Spodoptera</taxon>
    </lineage>
</organism>
<dbReference type="AlphaFoldDB" id="A0A9J7E445"/>
<proteinExistence type="predicted"/>